<keyword evidence="1" id="KW-0472">Membrane</keyword>
<dbReference type="AlphaFoldDB" id="A0AA48M1V9"/>
<feature type="transmembrane region" description="Helical" evidence="1">
    <location>
        <begin position="51"/>
        <end position="70"/>
    </location>
</feature>
<sequence>MAFENEVTQSKQAARPQGFGRWLSLRLPYLVVLILAILGVAYTSMSGRPLYGYWEFLGFAIGLACIGIGWRQTTDRAARKQLIITQALHWTAFLIAMSILLLPSVNNFLNGPATGLALMLLLALGTFVAGIHVSADIAILGIVLALTVPAMAWLKQSALLLVLIGLVIGAFVVIFRPHQARDG</sequence>
<organism evidence="2">
    <name type="scientific">freshwater sediment metagenome</name>
    <dbReference type="NCBI Taxonomy" id="556182"/>
    <lineage>
        <taxon>unclassified sequences</taxon>
        <taxon>metagenomes</taxon>
        <taxon>ecological metagenomes</taxon>
    </lineage>
</organism>
<dbReference type="EMBL" id="OY288114">
    <property type="protein sequence ID" value="CAJ0858240.1"/>
    <property type="molecule type" value="Genomic_DNA"/>
</dbReference>
<reference evidence="2" key="1">
    <citation type="submission" date="2023-07" db="EMBL/GenBank/DDBJ databases">
        <authorList>
            <person name="Pelsma A.J. K."/>
        </authorList>
    </citation>
    <scope>NUCLEOTIDE SEQUENCE</scope>
</reference>
<proteinExistence type="predicted"/>
<gene>
    <name evidence="2" type="ORF">AMST5_01098</name>
</gene>
<protein>
    <submittedName>
        <fullName evidence="2">Uncharacterized protein</fullName>
    </submittedName>
</protein>
<keyword evidence="1" id="KW-0812">Transmembrane</keyword>
<accession>A0AA48M1V9</accession>
<keyword evidence="1" id="KW-1133">Transmembrane helix</keyword>
<evidence type="ECO:0000313" key="2">
    <source>
        <dbReference type="EMBL" id="CAJ0858240.1"/>
    </source>
</evidence>
<feature type="transmembrane region" description="Helical" evidence="1">
    <location>
        <begin position="27"/>
        <end position="45"/>
    </location>
</feature>
<feature type="transmembrane region" description="Helical" evidence="1">
    <location>
        <begin position="158"/>
        <end position="175"/>
    </location>
</feature>
<evidence type="ECO:0000256" key="1">
    <source>
        <dbReference type="SAM" id="Phobius"/>
    </source>
</evidence>
<feature type="transmembrane region" description="Helical" evidence="1">
    <location>
        <begin position="117"/>
        <end position="146"/>
    </location>
</feature>
<feature type="transmembrane region" description="Helical" evidence="1">
    <location>
        <begin position="82"/>
        <end position="105"/>
    </location>
</feature>
<name>A0AA48M1V9_9ZZZZ</name>